<keyword evidence="1 2" id="KW-0175">Coiled coil</keyword>
<keyword evidence="5" id="KW-1185">Reference proteome</keyword>
<feature type="coiled-coil region" evidence="2">
    <location>
        <begin position="79"/>
        <end position="127"/>
    </location>
</feature>
<reference evidence="4" key="2">
    <citation type="submission" date="2023-06" db="EMBL/GenBank/DDBJ databases">
        <authorList>
            <person name="Ma L."/>
            <person name="Liu K.-W."/>
            <person name="Li Z."/>
            <person name="Hsiao Y.-Y."/>
            <person name="Qi Y."/>
            <person name="Fu T."/>
            <person name="Tang G."/>
            <person name="Zhang D."/>
            <person name="Sun W.-H."/>
            <person name="Liu D.-K."/>
            <person name="Li Y."/>
            <person name="Chen G.-Z."/>
            <person name="Liu X.-D."/>
            <person name="Liao X.-Y."/>
            <person name="Jiang Y.-T."/>
            <person name="Yu X."/>
            <person name="Hao Y."/>
            <person name="Huang J."/>
            <person name="Zhao X.-W."/>
            <person name="Ke S."/>
            <person name="Chen Y.-Y."/>
            <person name="Wu W.-L."/>
            <person name="Hsu J.-L."/>
            <person name="Lin Y.-F."/>
            <person name="Huang M.-D."/>
            <person name="Li C.-Y."/>
            <person name="Huang L."/>
            <person name="Wang Z.-W."/>
            <person name="Zhao X."/>
            <person name="Zhong W.-Y."/>
            <person name="Peng D.-H."/>
            <person name="Ahmad S."/>
            <person name="Lan S."/>
            <person name="Zhang J.-S."/>
            <person name="Tsai W.-C."/>
            <person name="Van De Peer Y."/>
            <person name="Liu Z.-J."/>
        </authorList>
    </citation>
    <scope>NUCLEOTIDE SEQUENCE</scope>
    <source>
        <strain evidence="4">SCP</strain>
        <tissue evidence="4">Leaves</tissue>
    </source>
</reference>
<evidence type="ECO:0000313" key="5">
    <source>
        <dbReference type="Proteomes" id="UP001179952"/>
    </source>
</evidence>
<name>A0AAV9BSN3_ACOGR</name>
<dbReference type="PANTHER" id="PTHR31342:SF43">
    <property type="entry name" value="F11A17.16"/>
    <property type="match status" value="1"/>
</dbReference>
<dbReference type="InterPro" id="IPR040265">
    <property type="entry name" value="CHUP1/IPGA1-like"/>
</dbReference>
<sequence>MKQELPIENKSSTTTHARIRASTAGPKPKPKAPIQDANTTQKTRRSLGPNKARPVEIEAAKRTNRRCPETIRGGIDVKVKEMQRRLEESESSVKELRSEIERLKCLNSELEERNRRCSEELVIAQMKISVLERQNQGASVVVEAKNYFTDAQKLLSNKSNIELKNAAPDDKRPTNIQPTSPAPIKADVEMKGDFIRSLIQKIQSATYTDIEDVLTFIDWLDGQLSCLADERAVLKHFNWPERKADAMREAAFEYRNLKRIETEISSYKDDTFVPIEGALKKMESLMDKSDQIIQRLVRLRGSNMFTYKENRIPTEWMLDSGMVSKIKLSSMKLAKTYMKRVSTEIASIRPSERESMSGALLIQGVRFAYRAHQFVGGLDSETMRTFEEMRLRVQSQDRGNLQLLAGFTS</sequence>
<dbReference type="PANTHER" id="PTHR31342">
    <property type="entry name" value="PROTEIN CHUP1, CHLOROPLASTIC"/>
    <property type="match status" value="1"/>
</dbReference>
<reference evidence="4" key="1">
    <citation type="journal article" date="2023" name="Nat. Commun.">
        <title>Diploid and tetraploid genomes of Acorus and the evolution of monocots.</title>
        <authorList>
            <person name="Ma L."/>
            <person name="Liu K.W."/>
            <person name="Li Z."/>
            <person name="Hsiao Y.Y."/>
            <person name="Qi Y."/>
            <person name="Fu T."/>
            <person name="Tang G.D."/>
            <person name="Zhang D."/>
            <person name="Sun W.H."/>
            <person name="Liu D.K."/>
            <person name="Li Y."/>
            <person name="Chen G.Z."/>
            <person name="Liu X.D."/>
            <person name="Liao X.Y."/>
            <person name="Jiang Y.T."/>
            <person name="Yu X."/>
            <person name="Hao Y."/>
            <person name="Huang J."/>
            <person name="Zhao X.W."/>
            <person name="Ke S."/>
            <person name="Chen Y.Y."/>
            <person name="Wu W.L."/>
            <person name="Hsu J.L."/>
            <person name="Lin Y.F."/>
            <person name="Huang M.D."/>
            <person name="Li C.Y."/>
            <person name="Huang L."/>
            <person name="Wang Z.W."/>
            <person name="Zhao X."/>
            <person name="Zhong W.Y."/>
            <person name="Peng D.H."/>
            <person name="Ahmad S."/>
            <person name="Lan S."/>
            <person name="Zhang J.S."/>
            <person name="Tsai W.C."/>
            <person name="Van de Peer Y."/>
            <person name="Liu Z.J."/>
        </authorList>
    </citation>
    <scope>NUCLEOTIDE SEQUENCE</scope>
    <source>
        <strain evidence="4">SCP</strain>
    </source>
</reference>
<feature type="region of interest" description="Disordered" evidence="3">
    <location>
        <begin position="165"/>
        <end position="184"/>
    </location>
</feature>
<dbReference type="GO" id="GO:0072699">
    <property type="term" value="P:protein localization to cortical microtubule cytoskeleton"/>
    <property type="evidence" value="ECO:0007669"/>
    <property type="project" value="TreeGrafter"/>
</dbReference>
<comment type="caution">
    <text evidence="4">The sequence shown here is derived from an EMBL/GenBank/DDBJ whole genome shotgun (WGS) entry which is preliminary data.</text>
</comment>
<dbReference type="EMBL" id="JAUJYN010000001">
    <property type="protein sequence ID" value="KAK1279655.1"/>
    <property type="molecule type" value="Genomic_DNA"/>
</dbReference>
<organism evidence="4 5">
    <name type="scientific">Acorus gramineus</name>
    <name type="common">Dwarf sweet flag</name>
    <dbReference type="NCBI Taxonomy" id="55184"/>
    <lineage>
        <taxon>Eukaryota</taxon>
        <taxon>Viridiplantae</taxon>
        <taxon>Streptophyta</taxon>
        <taxon>Embryophyta</taxon>
        <taxon>Tracheophyta</taxon>
        <taxon>Spermatophyta</taxon>
        <taxon>Magnoliopsida</taxon>
        <taxon>Liliopsida</taxon>
        <taxon>Acoraceae</taxon>
        <taxon>Acorus</taxon>
    </lineage>
</organism>
<evidence type="ECO:0000256" key="3">
    <source>
        <dbReference type="SAM" id="MobiDB-lite"/>
    </source>
</evidence>
<gene>
    <name evidence="4" type="ORF">QJS04_geneDACA004686</name>
</gene>
<feature type="region of interest" description="Disordered" evidence="3">
    <location>
        <begin position="1"/>
        <end position="53"/>
    </location>
</feature>
<dbReference type="Proteomes" id="UP001179952">
    <property type="component" value="Unassembled WGS sequence"/>
</dbReference>
<dbReference type="AlphaFoldDB" id="A0AAV9BSN3"/>
<dbReference type="GO" id="GO:0055028">
    <property type="term" value="C:cortical microtubule"/>
    <property type="evidence" value="ECO:0007669"/>
    <property type="project" value="TreeGrafter"/>
</dbReference>
<evidence type="ECO:0000256" key="1">
    <source>
        <dbReference type="ARBA" id="ARBA00023054"/>
    </source>
</evidence>
<proteinExistence type="predicted"/>
<evidence type="ECO:0000313" key="4">
    <source>
        <dbReference type="EMBL" id="KAK1279655.1"/>
    </source>
</evidence>
<protein>
    <submittedName>
        <fullName evidence="4">Uncharacterized protein</fullName>
    </submittedName>
</protein>
<accession>A0AAV9BSN3</accession>
<evidence type="ECO:0000256" key="2">
    <source>
        <dbReference type="SAM" id="Coils"/>
    </source>
</evidence>